<evidence type="ECO:0000313" key="3">
    <source>
        <dbReference type="Proteomes" id="UP000028840"/>
    </source>
</evidence>
<feature type="compositionally biased region" description="Basic and acidic residues" evidence="1">
    <location>
        <begin position="1034"/>
        <end position="1054"/>
    </location>
</feature>
<dbReference type="EMBL" id="AEYJ02001597">
    <property type="protein sequence ID" value="KFH00811.1"/>
    <property type="molecule type" value="Genomic_DNA"/>
</dbReference>
<evidence type="ECO:0000256" key="1">
    <source>
        <dbReference type="SAM" id="MobiDB-lite"/>
    </source>
</evidence>
<dbReference type="AlphaFoldDB" id="A0A086PKC9"/>
<reference evidence="2 3" key="1">
    <citation type="submission" date="2014-08" db="EMBL/GenBank/DDBJ databases">
        <authorList>
            <person name="Sibley D."/>
            <person name="Venepally P."/>
            <person name="Karamycheva S."/>
            <person name="Hadjithomas M."/>
            <person name="Khan A."/>
            <person name="Brunk B."/>
            <person name="Roos D."/>
            <person name="Caler E."/>
            <person name="Lorenzi H."/>
        </authorList>
    </citation>
    <scope>NUCLEOTIDE SEQUENCE [LARGE SCALE GENOMIC DNA]</scope>
    <source>
        <strain evidence="2 3">VAND</strain>
    </source>
</reference>
<feature type="region of interest" description="Disordered" evidence="1">
    <location>
        <begin position="582"/>
        <end position="839"/>
    </location>
</feature>
<feature type="compositionally biased region" description="Polar residues" evidence="1">
    <location>
        <begin position="517"/>
        <end position="528"/>
    </location>
</feature>
<organism evidence="2 3">
    <name type="scientific">Toxoplasma gondii VAND</name>
    <dbReference type="NCBI Taxonomy" id="933077"/>
    <lineage>
        <taxon>Eukaryota</taxon>
        <taxon>Sar</taxon>
        <taxon>Alveolata</taxon>
        <taxon>Apicomplexa</taxon>
        <taxon>Conoidasida</taxon>
        <taxon>Coccidia</taxon>
        <taxon>Eucoccidiorida</taxon>
        <taxon>Eimeriorina</taxon>
        <taxon>Sarcocystidae</taxon>
        <taxon>Toxoplasma</taxon>
    </lineage>
</organism>
<feature type="region of interest" description="Disordered" evidence="1">
    <location>
        <begin position="394"/>
        <end position="429"/>
    </location>
</feature>
<feature type="compositionally biased region" description="Basic residues" evidence="1">
    <location>
        <begin position="810"/>
        <end position="822"/>
    </location>
</feature>
<name>A0A086PKC9_TOXGO</name>
<feature type="compositionally biased region" description="Acidic residues" evidence="1">
    <location>
        <begin position="932"/>
        <end position="942"/>
    </location>
</feature>
<comment type="caution">
    <text evidence="2">The sequence shown here is derived from an EMBL/GenBank/DDBJ whole genome shotgun (WGS) entry which is preliminary data.</text>
</comment>
<feature type="region of interest" description="Disordered" evidence="1">
    <location>
        <begin position="510"/>
        <end position="536"/>
    </location>
</feature>
<feature type="compositionally biased region" description="Basic and acidic residues" evidence="1">
    <location>
        <begin position="757"/>
        <end position="777"/>
    </location>
</feature>
<sequence length="1084" mass="117433">MQELPFPRVSSDTRSVSPAQLTSDAVPTYILLSPASCSSSSSSFSPASSPFSPSFASAATLSPLSSFVLPSPSLSVATSEGLSHARTNAHRKLLSSVASFSSPLSPLPSPLCACVRRPSAAKERHTRAADKSLFSDEKTRSFDRSNHKLAGTSSPFACWRSREAHSRASSEAAPIQGVRGDRWKEGPGESEERPGDSEERREARRTLGSRDAVYRHFGQMHRQRPRGRELDAGGRERGCGCALSWTAVETSNERRERQMVEHTTQSSPRFFLPSKFPDPRCPQINVYEAEEPSGNSQNRHAEANCLGPSEVYVHLRPQTGDVGSRSQRDGENAFFSASCGSARVPPWLVEPVQERDQGEEERHREDTAGVLHVMHRVKQRPSWLSNLRCSEKSFSVSHQTPPTGRPPHASGLSPPFFHVPAPRTPPESLSHLNASELPCSSSPAVSFSECASPFSSTPRSCRCSDSSLSTVPGVFTPDTASSCSSSSRSLLQSCSSQASSSCLLHASSGSPLRDSSFRSSDASQQNSGGDRGGCRDTREAQQALDSAGVSPALSASVPCSCVSSLRLPSLPVSLNLSKASSSRMQAPSLSSSSLAPSPPPERPAGDGDWGRAGWGRPERAKLQAGASREAGGVGPHGSSLPVVSEQARKAVEISSSEVRTCPAKDCGSFDTRHAEQSAVCAEPGTRSDCAKEQDETPELNAVDQTAPSGAPARNARGREAKEIEGEGPRRRENDGNDRPATADREQKREEREDEEEGGKKREADAAEDNKQKGKERENEEEEEEEGEKDEEEEGEKEEMCLSALLGRGGGGKRRWKKLVRQMRRVEASSSASSLFSTDNEFSLSLSTSSVSSLEASPSHASTLCSLSRCARSSAAAFSPFPALATQSCAAHKSRLLPELVAHTLAIRKELREAALREAVSLLQDIATPGEADGPDFEREEDTEGARAGREEEEAGVDGDRGEQKAKRTPQTSEEFIECEEATWGVERRCEEAFWESRRNDEERSRLDGPVKAGRTEQRTSEGSDRQGATAQRVLEQRRERATRGGREERTKGRSSEAWIQASVNFWEAAETDAALTLLTSRWQR</sequence>
<reference evidence="2 3" key="2">
    <citation type="journal article" date="2015" name="Eukaryot. Cell">
        <title>Genetic mapping reveals that sinefungin resistance in Toxoplasma gondii is controlled by a putative amino acid transporter locus that can be used as a negative selectable marker.</title>
        <authorList>
            <person name="Behnke M.S."/>
            <person name="Khan A."/>
            <person name="Sibley L.D."/>
        </authorList>
    </citation>
    <scope>NUCLEOTIDE SEQUENCE [LARGE SCALE GENOMIC DNA]</scope>
    <source>
        <strain evidence="2 3">VAND</strain>
    </source>
</reference>
<feature type="region of interest" description="Disordered" evidence="1">
    <location>
        <begin position="165"/>
        <end position="213"/>
    </location>
</feature>
<feature type="compositionally biased region" description="Basic and acidic residues" evidence="1">
    <location>
        <begin position="179"/>
        <end position="205"/>
    </location>
</feature>
<feature type="region of interest" description="Disordered" evidence="1">
    <location>
        <begin position="925"/>
        <end position="979"/>
    </location>
</feature>
<accession>A0A086PKC9</accession>
<protein>
    <submittedName>
        <fullName evidence="2">Uncharacterized protein</fullName>
    </submittedName>
</protein>
<feature type="compositionally biased region" description="Basic and acidic residues" evidence="1">
    <location>
        <begin position="994"/>
        <end position="1024"/>
    </location>
</feature>
<dbReference type="VEuPathDB" id="ToxoDB:TGVAND_257330"/>
<feature type="region of interest" description="Disordered" evidence="1">
    <location>
        <begin position="994"/>
        <end position="1055"/>
    </location>
</feature>
<feature type="compositionally biased region" description="Acidic residues" evidence="1">
    <location>
        <begin position="778"/>
        <end position="796"/>
    </location>
</feature>
<feature type="compositionally biased region" description="Low complexity" evidence="1">
    <location>
        <begin position="582"/>
        <end position="595"/>
    </location>
</feature>
<dbReference type="OrthoDB" id="10470337at2759"/>
<dbReference type="Proteomes" id="UP000028840">
    <property type="component" value="Unassembled WGS sequence"/>
</dbReference>
<feature type="region of interest" description="Disordered" evidence="1">
    <location>
        <begin position="35"/>
        <end position="54"/>
    </location>
</feature>
<proteinExistence type="predicted"/>
<gene>
    <name evidence="2" type="ORF">TGVAND_257330</name>
</gene>
<feature type="compositionally biased region" description="Basic and acidic residues" evidence="1">
    <location>
        <begin position="716"/>
        <end position="750"/>
    </location>
</feature>
<evidence type="ECO:0000313" key="2">
    <source>
        <dbReference type="EMBL" id="KFH00811.1"/>
    </source>
</evidence>